<keyword evidence="3" id="KW-1185">Reference proteome</keyword>
<dbReference type="InterPro" id="IPR012030">
    <property type="entry name" value="UCP006563"/>
</dbReference>
<evidence type="ECO:0000259" key="1">
    <source>
        <dbReference type="Pfam" id="PF01996"/>
    </source>
</evidence>
<feature type="domain" description="Coenzyme F420:L-glutamate ligase-like" evidence="1">
    <location>
        <begin position="10"/>
        <end position="171"/>
    </location>
</feature>
<name>Q2NEV5_METST</name>
<dbReference type="SUPFAM" id="SSF144010">
    <property type="entry name" value="CofE-like"/>
    <property type="match status" value="1"/>
</dbReference>
<dbReference type="PANTHER" id="PTHR47917:SF1">
    <property type="entry name" value="COENZYME F420:L-GLUTAMATE LIGASE"/>
    <property type="match status" value="1"/>
</dbReference>
<reference evidence="2 3" key="1">
    <citation type="journal article" date="2006" name="J. Bacteriol.">
        <title>The genome sequence of Methanosphaera stadtmanae reveals why this human intestinal archaeon is restricted to methanol and H2 for methane formation and ATP synthesis.</title>
        <authorList>
            <person name="Fricke W.F."/>
            <person name="Seedorf H."/>
            <person name="Henne A."/>
            <person name="Kruer M."/>
            <person name="Liesegang H."/>
            <person name="Hedderich R."/>
            <person name="Gottschalk G."/>
            <person name="Thauer R.K."/>
        </authorList>
    </citation>
    <scope>NUCLEOTIDE SEQUENCE [LARGE SCALE GENOMIC DNA]</scope>
    <source>
        <strain evidence="3">ATCC 43021 / DSM 3091 / JCM 11832 / MCB-3</strain>
    </source>
</reference>
<dbReference type="eggNOG" id="arCOG02715">
    <property type="taxonomic scope" value="Archaea"/>
</dbReference>
<dbReference type="GO" id="GO:0052618">
    <property type="term" value="F:coenzyme F420-0:L-glutamate ligase activity"/>
    <property type="evidence" value="ECO:0007669"/>
    <property type="project" value="TreeGrafter"/>
</dbReference>
<gene>
    <name evidence="2" type="ordered locus">Msp_1271</name>
</gene>
<dbReference type="KEGG" id="mst:Msp_1271"/>
<organism evidence="2 3">
    <name type="scientific">Methanosphaera stadtmanae (strain ATCC 43021 / DSM 3091 / JCM 11832 / MCB-3)</name>
    <dbReference type="NCBI Taxonomy" id="339860"/>
    <lineage>
        <taxon>Archaea</taxon>
        <taxon>Methanobacteriati</taxon>
        <taxon>Methanobacteriota</taxon>
        <taxon>Methanomada group</taxon>
        <taxon>Methanobacteria</taxon>
        <taxon>Methanobacteriales</taxon>
        <taxon>Methanobacteriaceae</taxon>
        <taxon>Methanosphaera</taxon>
    </lineage>
</organism>
<sequence length="278" mass="31677">MNMKVEVIPIKTDYIKPNEGYYTLITNIIKYCQDDDYIVISETPISTAEGNLVDESKYIPSIAASILTELWSKYLWGYVLCPFLGYKKRTITNLRNMPHEARYHKQFILEKYGLKYALQPTSEAGVDLSNVPEQYVSLLPENPQKSADYIKEIIHKKTGKNVNIIICDTDATYDFYGKKFTTLPQSIETIHNNTGIFGYILGNFSKKIGPTPLASTVKCDVEMLIKLCAIAEKSQVENTNTFFETVYNMKTTFDTDYNKVTPALLNTITHIPAVIIRF</sequence>
<dbReference type="PANTHER" id="PTHR47917">
    <property type="match status" value="1"/>
</dbReference>
<protein>
    <recommendedName>
        <fullName evidence="1">Coenzyme F420:L-glutamate ligase-like domain-containing protein</fullName>
    </recommendedName>
</protein>
<accession>Q2NEV5</accession>
<dbReference type="STRING" id="339860.Msp_1271"/>
<dbReference type="HOGENOM" id="CLU_965090_0_0_2"/>
<dbReference type="PIRSF" id="PIRSF006563">
    <property type="entry name" value="UCP006563"/>
    <property type="match status" value="1"/>
</dbReference>
<dbReference type="Gene3D" id="3.30.1330.100">
    <property type="entry name" value="CofE-like"/>
    <property type="match status" value="1"/>
</dbReference>
<evidence type="ECO:0000313" key="2">
    <source>
        <dbReference type="EMBL" id="ABC57648.1"/>
    </source>
</evidence>
<proteinExistence type="predicted"/>
<dbReference type="Proteomes" id="UP000001931">
    <property type="component" value="Chromosome"/>
</dbReference>
<dbReference type="Gene3D" id="3.90.1660.10">
    <property type="entry name" value="CofE-like domain"/>
    <property type="match status" value="1"/>
</dbReference>
<dbReference type="InterPro" id="IPR002847">
    <property type="entry name" value="F420-0_gamma-glut_ligase-dom"/>
</dbReference>
<evidence type="ECO:0000313" key="3">
    <source>
        <dbReference type="Proteomes" id="UP000001931"/>
    </source>
</evidence>
<dbReference type="Pfam" id="PF01996">
    <property type="entry name" value="F420_ligase"/>
    <property type="match status" value="1"/>
</dbReference>
<dbReference type="EMBL" id="CP000102">
    <property type="protein sequence ID" value="ABC57648.1"/>
    <property type="molecule type" value="Genomic_DNA"/>
</dbReference>
<dbReference type="AlphaFoldDB" id="Q2NEV5"/>